<dbReference type="InterPro" id="IPR001245">
    <property type="entry name" value="Ser-Thr/Tyr_kinase_cat_dom"/>
</dbReference>
<feature type="compositionally biased region" description="Low complexity" evidence="1">
    <location>
        <begin position="1716"/>
        <end position="1741"/>
    </location>
</feature>
<feature type="compositionally biased region" description="Gly residues" evidence="1">
    <location>
        <begin position="1990"/>
        <end position="2007"/>
    </location>
</feature>
<dbReference type="InterPro" id="IPR051681">
    <property type="entry name" value="Ser/Thr_Kinases-Pseudokinases"/>
</dbReference>
<feature type="region of interest" description="Disordered" evidence="1">
    <location>
        <begin position="295"/>
        <end position="320"/>
    </location>
</feature>
<reference evidence="3" key="1">
    <citation type="journal article" date="2020" name="bioRxiv">
        <title>Comparative genomics of Chlamydomonas.</title>
        <authorList>
            <person name="Craig R.J."/>
            <person name="Hasan A.R."/>
            <person name="Ness R.W."/>
            <person name="Keightley P.D."/>
        </authorList>
    </citation>
    <scope>NUCLEOTIDE SEQUENCE</scope>
    <source>
        <strain evidence="3">CCAP 11/70</strain>
    </source>
</reference>
<feature type="compositionally biased region" description="Low complexity" evidence="1">
    <location>
        <begin position="111"/>
        <end position="127"/>
    </location>
</feature>
<accession>A0A835XG48</accession>
<dbReference type="Gene3D" id="1.10.510.10">
    <property type="entry name" value="Transferase(Phosphotransferase) domain 1"/>
    <property type="match status" value="2"/>
</dbReference>
<comment type="caution">
    <text evidence="3">The sequence shown here is derived from an EMBL/GenBank/DDBJ whole genome shotgun (WGS) entry which is preliminary data.</text>
</comment>
<dbReference type="PROSITE" id="PS00108">
    <property type="entry name" value="PROTEIN_KINASE_ST"/>
    <property type="match status" value="1"/>
</dbReference>
<feature type="compositionally biased region" description="Gly residues" evidence="1">
    <location>
        <begin position="1500"/>
        <end position="1519"/>
    </location>
</feature>
<feature type="region of interest" description="Disordered" evidence="1">
    <location>
        <begin position="1675"/>
        <end position="1745"/>
    </location>
</feature>
<name>A0A835XG48_9CHLO</name>
<dbReference type="EMBL" id="JAEHOE010000161">
    <property type="protein sequence ID" value="KAG2483977.1"/>
    <property type="molecule type" value="Genomic_DNA"/>
</dbReference>
<evidence type="ECO:0000313" key="3">
    <source>
        <dbReference type="EMBL" id="KAG2483977.1"/>
    </source>
</evidence>
<feature type="region of interest" description="Disordered" evidence="1">
    <location>
        <begin position="83"/>
        <end position="142"/>
    </location>
</feature>
<dbReference type="SUPFAM" id="SSF56112">
    <property type="entry name" value="Protein kinase-like (PK-like)"/>
    <property type="match status" value="1"/>
</dbReference>
<feature type="region of interest" description="Disordered" evidence="1">
    <location>
        <begin position="1942"/>
        <end position="1966"/>
    </location>
</feature>
<feature type="region of interest" description="Disordered" evidence="1">
    <location>
        <begin position="1873"/>
        <end position="1922"/>
    </location>
</feature>
<dbReference type="InterPro" id="IPR011009">
    <property type="entry name" value="Kinase-like_dom_sf"/>
</dbReference>
<dbReference type="SMART" id="SM00220">
    <property type="entry name" value="S_TKc"/>
    <property type="match status" value="1"/>
</dbReference>
<feature type="compositionally biased region" description="Low complexity" evidence="1">
    <location>
        <begin position="1520"/>
        <end position="1529"/>
    </location>
</feature>
<feature type="compositionally biased region" description="Basic residues" evidence="1">
    <location>
        <begin position="200"/>
        <end position="210"/>
    </location>
</feature>
<feature type="compositionally biased region" description="Gly residues" evidence="1">
    <location>
        <begin position="1946"/>
        <end position="1963"/>
    </location>
</feature>
<feature type="domain" description="Protein kinase" evidence="2">
    <location>
        <begin position="1001"/>
        <end position="1457"/>
    </location>
</feature>
<feature type="region of interest" description="Disordered" evidence="1">
    <location>
        <begin position="1762"/>
        <end position="1842"/>
    </location>
</feature>
<feature type="compositionally biased region" description="Low complexity" evidence="1">
    <location>
        <begin position="1488"/>
        <end position="1499"/>
    </location>
</feature>
<dbReference type="Pfam" id="PF00069">
    <property type="entry name" value="Pkinase"/>
    <property type="match status" value="1"/>
</dbReference>
<evidence type="ECO:0000313" key="4">
    <source>
        <dbReference type="Proteomes" id="UP000612055"/>
    </source>
</evidence>
<feature type="compositionally biased region" description="Low complexity" evidence="1">
    <location>
        <begin position="1762"/>
        <end position="1784"/>
    </location>
</feature>
<evidence type="ECO:0000256" key="1">
    <source>
        <dbReference type="SAM" id="MobiDB-lite"/>
    </source>
</evidence>
<feature type="region of interest" description="Disordered" evidence="1">
    <location>
        <begin position="1470"/>
        <end position="1567"/>
    </location>
</feature>
<protein>
    <recommendedName>
        <fullName evidence="2">Protein kinase domain-containing protein</fullName>
    </recommendedName>
</protein>
<feature type="compositionally biased region" description="Polar residues" evidence="1">
    <location>
        <begin position="1557"/>
        <end position="1567"/>
    </location>
</feature>
<feature type="compositionally biased region" description="Low complexity" evidence="1">
    <location>
        <begin position="1909"/>
        <end position="1922"/>
    </location>
</feature>
<dbReference type="PANTHER" id="PTHR44329">
    <property type="entry name" value="SERINE/THREONINE-PROTEIN KINASE TNNI3K-RELATED"/>
    <property type="match status" value="1"/>
</dbReference>
<feature type="compositionally biased region" description="Gly residues" evidence="1">
    <location>
        <begin position="1873"/>
        <end position="1887"/>
    </location>
</feature>
<proteinExistence type="predicted"/>
<dbReference type="GO" id="GO:0004674">
    <property type="term" value="F:protein serine/threonine kinase activity"/>
    <property type="evidence" value="ECO:0007669"/>
    <property type="project" value="TreeGrafter"/>
</dbReference>
<feature type="compositionally biased region" description="Gly residues" evidence="1">
    <location>
        <begin position="128"/>
        <end position="142"/>
    </location>
</feature>
<dbReference type="InterPro" id="IPR008271">
    <property type="entry name" value="Ser/Thr_kinase_AS"/>
</dbReference>
<evidence type="ECO:0000259" key="2">
    <source>
        <dbReference type="PROSITE" id="PS50011"/>
    </source>
</evidence>
<dbReference type="Pfam" id="PF07714">
    <property type="entry name" value="PK_Tyr_Ser-Thr"/>
    <property type="match status" value="1"/>
</dbReference>
<feature type="region of interest" description="Disordered" evidence="1">
    <location>
        <begin position="1987"/>
        <end position="2014"/>
    </location>
</feature>
<keyword evidence="4" id="KW-1185">Reference proteome</keyword>
<dbReference type="PANTHER" id="PTHR44329:SF289">
    <property type="entry name" value="SERINE_THREONINE-PROTEIN KINASE VIK"/>
    <property type="match status" value="1"/>
</dbReference>
<feature type="compositionally biased region" description="Polar residues" evidence="1">
    <location>
        <begin position="1675"/>
        <end position="1684"/>
    </location>
</feature>
<feature type="compositionally biased region" description="Gly residues" evidence="1">
    <location>
        <begin position="1816"/>
        <end position="1842"/>
    </location>
</feature>
<dbReference type="Proteomes" id="UP000612055">
    <property type="component" value="Unassembled WGS sequence"/>
</dbReference>
<dbReference type="Gene3D" id="3.30.200.20">
    <property type="entry name" value="Phosphorylase Kinase, domain 1"/>
    <property type="match status" value="1"/>
</dbReference>
<dbReference type="InterPro" id="IPR000719">
    <property type="entry name" value="Prot_kinase_dom"/>
</dbReference>
<organism evidence="3 4">
    <name type="scientific">Edaphochlamys debaryana</name>
    <dbReference type="NCBI Taxonomy" id="47281"/>
    <lineage>
        <taxon>Eukaryota</taxon>
        <taxon>Viridiplantae</taxon>
        <taxon>Chlorophyta</taxon>
        <taxon>core chlorophytes</taxon>
        <taxon>Chlorophyceae</taxon>
        <taxon>CS clade</taxon>
        <taxon>Chlamydomonadales</taxon>
        <taxon>Chlamydomonadales incertae sedis</taxon>
        <taxon>Edaphochlamys</taxon>
    </lineage>
</organism>
<feature type="compositionally biased region" description="Low complexity" evidence="1">
    <location>
        <begin position="302"/>
        <end position="320"/>
    </location>
</feature>
<dbReference type="GO" id="GO:0005524">
    <property type="term" value="F:ATP binding"/>
    <property type="evidence" value="ECO:0007669"/>
    <property type="project" value="InterPro"/>
</dbReference>
<sequence>MGVLAQQLGLQIATLWALSSDGAFFVAQASGGPRRHALRPGAAAPAALGDRQANSLQRVQASKTATVYTAVLDAATGTLVDLSGPGHGAGPGGPSQAQVPAAGGGAGPPSGGQVAVSAVPGPASAGAAAGGGGGPPSSGPGFGRVSGAAGGYGGGCVPASALPHDLAELAAAARATDFAVLPLMSGGEVVGAVTLALHRSHLPPQKRQRSSRSASTTSKSRAQKQLEEHQAAAAAVAVVAAAAEPAAAAAEQPAGTPRGAARGVLAGVLGSGGGGGVGSTDKSATSLPERIRRALSRGDGSGSVTGSAGAAAPAGSKDAESVTSSVAVTSGRAAANSGSVANGGAGSAAGGGAGRAPLPPTCWLQSAACLYQLSQLAHFLGYGFFSDSEQGSFVAQSCSLVSGVASAPDVQTLVNCLIGMTKSLIYHRFRLQAQCLVALVHNSGNTAAFFKQSRGMGGRGGGSRIMMGGVGGGSGAVGGGRTLSQRDMSHTRLPSYGTPYGGGAYGTGGGGTGHGMTVGPGYGGGAGSEAHASPSYAALMAANGSAGGAAGNAAASAGGAAGAAAAAAAAAASLSAMLLGRKTRSQSQLKMARSMPLHDAEGGLLAGYGSETMGTSVTATVISLSRTLLHEALRSAPPAGTAVRNTADAIARDSAPIRDLSLACRLCEPARWGPGHLGEDSVSNSGAYAGAGGGLGGSSFSHGHGGPLASPSCLRRSTAGRAAPLGSLVIALGMGAASVGSAAAGAATGTGCGSMYGGGYGSGHVVGAGASSRLSLERSGAGYGGEGQSGGGGGAFPGLGPAAAAHAQAQAAAAAAGAGEPFLALYVAFREVLQESALERVLEEMTQVVELVTPSVQRRLLMELRPEWAAMATRLLAPAAFIGGQSVLSATGGLGPGLGLGLGLPAGLAGAAAALTGNSHSRRGLQPGLHDWIGPEEALGNTEALWPASPNLSFALEDPAPLSHLQVMVNSLHSTLSSIQVERAVDEAGDSPSQANDMRGLELLQQVGRGGQGVVYRGRLHGIPVAVKVIPTAEGGGGMGPVDRDVAFDPPSPRGGGMGPVDRDVAFDADNADAARRAARRQRALLRDALEVAATAAVSHPNLVQLHTYFNDVMVVEYEGDEGRFRLMHVADTAPGDPTGAINLVLVLEYCDGGNLRQAMERGVFFRRGGASPPPSALPAARAEAAGAGGAAAALAAAAELQPNFEFIYLTLLEVALALRHMHAMRLVHCDVKPSNVLLRAAPHDPRGFTCKLSDFGCVQMLRDVPAPAPPAPATPPQPNGPIAATPVDPQAASTGGVAAAAAAALGGGTAAGGGAAAGGGGGGGLSRWGTSLSGTSEAGAGAGARMGFMSGHVLGTPSHLAPEAFLPGTLLDASVDVYSFGMLIFGMLMWEVLVGIPALAGLSAARVHSYTSRGLRPQFPTTTPDHYRALAHACWAQDPRRRPTASGLVVSLHKALMQVSPGTALDVGPMLAAEASPPPPPPHHHGGNAWSAAASPSAAGGGGGRMPWGGPGGAGGRAHPGPGRAPYGRMPTSPDVGGPGSDHPVSPGPGGLRQLNRPSSLGRATSRQASAAAAAAAAAAVAAADREAAAGVPISLPASLLLNRRRSISERRRSMSAFHSAHGLHAQAAVAAAAAAAAEAAGGAAAAGGGAAAATAASRGSICGGGSSPLLQQLAQSRMSRSSRVGFPGALQSPGSAHPASYTSPNHASVPPTLASAYASAPGGESSSPAGGSGAAAVNSGRGGSTSQLVLGAAEMGDSGGALAEAAAGPAAPPRGRQAGPGPMLSHPPGPGLSYLARGASPPRVGSNGSISFGASGGTNGGGAAAAGQPPSGGGGGGVYGGGSSPTGANLVHDACLATAADMAEIALGGASGASGGGGGGGGLTGGMTDSRSISVTGGAFGGGSSHGGAASLRGSAAGPAGSSVQLSVQAQQAAYALQRPQRQGGPGLGPLGPGLVSGAGPGLAESGVGSDATFHSAGGLSAPMSGGIVIGSGGGADSHGGGGESGSETATEKLAALLLPAGLSSGTHDS</sequence>
<dbReference type="OrthoDB" id="546723at2759"/>
<feature type="compositionally biased region" description="Low complexity" evidence="1">
    <location>
        <begin position="211"/>
        <end position="220"/>
    </location>
</feature>
<feature type="region of interest" description="Disordered" evidence="1">
    <location>
        <begin position="200"/>
        <end position="229"/>
    </location>
</feature>
<dbReference type="PROSITE" id="PS50011">
    <property type="entry name" value="PROTEIN_KINASE_DOM"/>
    <property type="match status" value="1"/>
</dbReference>
<gene>
    <name evidence="3" type="ORF">HYH03_017220</name>
</gene>